<reference evidence="2" key="1">
    <citation type="submission" date="2022-09" db="EMBL/GenBank/DDBJ databases">
        <title>Fusarium specimens isolated from Avocado Roots.</title>
        <authorList>
            <person name="Stajich J."/>
            <person name="Roper C."/>
            <person name="Heimlech-Rivalta G."/>
        </authorList>
    </citation>
    <scope>NUCLEOTIDE SEQUENCE</scope>
    <source>
        <strain evidence="2">CF00136</strain>
    </source>
</reference>
<proteinExistence type="predicted"/>
<feature type="region of interest" description="Disordered" evidence="1">
    <location>
        <begin position="47"/>
        <end position="111"/>
    </location>
</feature>
<dbReference type="OrthoDB" id="5078261at2759"/>
<evidence type="ECO:0000313" key="3">
    <source>
        <dbReference type="Proteomes" id="UP001152049"/>
    </source>
</evidence>
<name>A0A9W8S232_9HYPO</name>
<feature type="region of interest" description="Disordered" evidence="1">
    <location>
        <begin position="132"/>
        <end position="152"/>
    </location>
</feature>
<dbReference type="EMBL" id="JAOQAZ010000011">
    <property type="protein sequence ID" value="KAJ4262905.1"/>
    <property type="molecule type" value="Genomic_DNA"/>
</dbReference>
<evidence type="ECO:0000256" key="1">
    <source>
        <dbReference type="SAM" id="MobiDB-lite"/>
    </source>
</evidence>
<dbReference type="Proteomes" id="UP001152049">
    <property type="component" value="Unassembled WGS sequence"/>
</dbReference>
<sequence length="195" mass="22185">MQASPLRVAVVHTPYWNTSELDSRRDSSRNVYIPALLSFRRTDTEDYNLLHPTSPRSSTHNETRISKNCGCSVEQPLDLTSDSEGEDSEQPSNPVDASAAATPRSGEPSEIIQNFNMTDDERLFLLGDEGRQEVGSRPIQPAQKPTAVPYKKRKHNNEVYELVKQISIERKRHEYERWVECSLDSLFSLASRYST</sequence>
<evidence type="ECO:0000313" key="2">
    <source>
        <dbReference type="EMBL" id="KAJ4262905.1"/>
    </source>
</evidence>
<gene>
    <name evidence="2" type="ORF">NW762_006518</name>
</gene>
<protein>
    <submittedName>
        <fullName evidence="2">Uncharacterized protein</fullName>
    </submittedName>
</protein>
<organism evidence="2 3">
    <name type="scientific">Fusarium torreyae</name>
    <dbReference type="NCBI Taxonomy" id="1237075"/>
    <lineage>
        <taxon>Eukaryota</taxon>
        <taxon>Fungi</taxon>
        <taxon>Dikarya</taxon>
        <taxon>Ascomycota</taxon>
        <taxon>Pezizomycotina</taxon>
        <taxon>Sordariomycetes</taxon>
        <taxon>Hypocreomycetidae</taxon>
        <taxon>Hypocreales</taxon>
        <taxon>Nectriaceae</taxon>
        <taxon>Fusarium</taxon>
    </lineage>
</organism>
<dbReference type="AlphaFoldDB" id="A0A9W8S232"/>
<accession>A0A9W8S232</accession>
<keyword evidence="3" id="KW-1185">Reference proteome</keyword>
<comment type="caution">
    <text evidence="2">The sequence shown here is derived from an EMBL/GenBank/DDBJ whole genome shotgun (WGS) entry which is preliminary data.</text>
</comment>